<sequence precursor="true">MQQQTFRITAVAASVLMLAACGGGDSAAVTPAEAINALPTAVRGAVTVSTYDGATDDLLTAGLGRAGLMGGAPTYVDAAAPTAAELRRNAIYNNYRALVDPTALGGMGTLYGPNVDTAGSATNNAGLIAGREYIAWADDGTGRQNVTLMVQVPNHFDPARPCIVTATSSGSRGIYGAIGTAGEWGLKRGCAVAYTDKGTGNGLHDPTSGLVMSRNGSTTTATVAGLESIFSLPDSLASLSTFVGSFANRVGFKHAHSQQNPEKDWGRNTLDAVRLAFYVLNERYGAVSTTDPTKRQQTFKASNTLVIASSVSNGGGAALAAAEQDTEGLIDGIAVSEPNAQPGSNTTLAIQQGTATPVATHSKPLIDYFTYANLYQPCAALSTSASSGTGVGAAFWPAAFTTSAQNRCAMLKAKGLIAGDTLAAQADDALAKLNQYGWQSEQNFFHQSHFRLATNAIVVTYINSYGRFSVTDNVCGYSMANTDAAGDVIAQAPGTQAGLFASGNGVPPTGGVNIVYNNSFLTSTTSVAKLDFLAVSPSTTVADFALDGALCMRSLVTGLDPVNGAALTGTLKAQSDRVIAGINEVQLSARLRGKPTVIVAGRTDTLLPVNHTARAYFGKNQLVDGSAAANVRYYEVTNAQHFDSFIGFGALLGYDTRVVPLHPYLFNALDLMYEHLQRGQALPPSQVVHTTPRASGADALTRTHVPAIATSPLAANLITMSGSTLKVPD</sequence>
<keyword evidence="3" id="KW-0449">Lipoprotein</keyword>
<feature type="chain" id="PRO_5002772658" evidence="2">
    <location>
        <begin position="28"/>
        <end position="729"/>
    </location>
</feature>
<organism evidence="3 4">
    <name type="scientific">Leptothrix cholodnii (strain ATCC 51168 / LMG 8142 / SP-6)</name>
    <name type="common">Leptothrix discophora (strain SP-6)</name>
    <dbReference type="NCBI Taxonomy" id="395495"/>
    <lineage>
        <taxon>Bacteria</taxon>
        <taxon>Pseudomonadati</taxon>
        <taxon>Pseudomonadota</taxon>
        <taxon>Betaproteobacteria</taxon>
        <taxon>Burkholderiales</taxon>
        <taxon>Sphaerotilaceae</taxon>
        <taxon>Leptothrix</taxon>
    </lineage>
</organism>
<dbReference type="InterPro" id="IPR016582">
    <property type="entry name" value="OHBut_olig_hydro_put"/>
</dbReference>
<dbReference type="PROSITE" id="PS51257">
    <property type="entry name" value="PROKAR_LIPOPROTEIN"/>
    <property type="match status" value="1"/>
</dbReference>
<dbReference type="PIRSF" id="PIRSF011409">
    <property type="entry name" value="HObutyrate_olig_hydrol"/>
    <property type="match status" value="1"/>
</dbReference>
<reference evidence="3 4" key="1">
    <citation type="submission" date="2008-03" db="EMBL/GenBank/DDBJ databases">
        <title>Complete sequence of Leptothrix cholodnii SP-6.</title>
        <authorList>
            <consortium name="US DOE Joint Genome Institute"/>
            <person name="Copeland A."/>
            <person name="Lucas S."/>
            <person name="Lapidus A."/>
            <person name="Glavina del Rio T."/>
            <person name="Dalin E."/>
            <person name="Tice H."/>
            <person name="Bruce D."/>
            <person name="Goodwin L."/>
            <person name="Pitluck S."/>
            <person name="Chertkov O."/>
            <person name="Brettin T."/>
            <person name="Detter J.C."/>
            <person name="Han C."/>
            <person name="Kuske C.R."/>
            <person name="Schmutz J."/>
            <person name="Larimer F."/>
            <person name="Land M."/>
            <person name="Hauser L."/>
            <person name="Kyrpides N."/>
            <person name="Lykidis A."/>
            <person name="Emerson D."/>
            <person name="Richardson P."/>
        </authorList>
    </citation>
    <scope>NUCLEOTIDE SEQUENCE [LARGE SCALE GENOMIC DNA]</scope>
    <source>
        <strain evidence="4">ATCC 51168 / LMG 8142 / SP-6</strain>
    </source>
</reference>
<name>B1XZG8_LEPCP</name>
<dbReference type="ESTHER" id="lepcp-b1xzg8">
    <property type="family name" value="OHBut_olig_hydro_put"/>
</dbReference>
<dbReference type="STRING" id="395495.Lcho_4280"/>
<dbReference type="GO" id="GO:0047989">
    <property type="term" value="F:hydroxybutyrate-dimer hydrolase activity"/>
    <property type="evidence" value="ECO:0007669"/>
    <property type="project" value="InterPro"/>
</dbReference>
<keyword evidence="3" id="KW-0472">Membrane</keyword>
<dbReference type="Pfam" id="PF10605">
    <property type="entry name" value="3HBOH"/>
    <property type="match status" value="1"/>
</dbReference>
<dbReference type="OrthoDB" id="4294477at2"/>
<dbReference type="GO" id="GO:0019605">
    <property type="term" value="P:butyrate metabolic process"/>
    <property type="evidence" value="ECO:0007669"/>
    <property type="project" value="InterPro"/>
</dbReference>
<dbReference type="Proteomes" id="UP000001693">
    <property type="component" value="Chromosome"/>
</dbReference>
<keyword evidence="3" id="KW-0812">Transmembrane</keyword>
<dbReference type="RefSeq" id="WP_012349272.1">
    <property type="nucleotide sequence ID" value="NC_010524.1"/>
</dbReference>
<dbReference type="eggNOG" id="ENOG502Z8QU">
    <property type="taxonomic scope" value="Bacteria"/>
</dbReference>
<feature type="signal peptide" evidence="2">
    <location>
        <begin position="1"/>
        <end position="27"/>
    </location>
</feature>
<evidence type="ECO:0000256" key="2">
    <source>
        <dbReference type="SAM" id="SignalP"/>
    </source>
</evidence>
<protein>
    <submittedName>
        <fullName evidence="3">Putative D--3-hydroxybutyrate oligomer hydrolase lipoprotein transmembrane</fullName>
    </submittedName>
</protein>
<keyword evidence="2" id="KW-0732">Signal</keyword>
<dbReference type="KEGG" id="lch:Lcho_4280"/>
<dbReference type="GO" id="GO:0005615">
    <property type="term" value="C:extracellular space"/>
    <property type="evidence" value="ECO:0007669"/>
    <property type="project" value="InterPro"/>
</dbReference>
<evidence type="ECO:0000313" key="3">
    <source>
        <dbReference type="EMBL" id="ACB36531.1"/>
    </source>
</evidence>
<evidence type="ECO:0000313" key="4">
    <source>
        <dbReference type="Proteomes" id="UP000001693"/>
    </source>
</evidence>
<dbReference type="AlphaFoldDB" id="B1XZG8"/>
<keyword evidence="4" id="KW-1185">Reference proteome</keyword>
<evidence type="ECO:0000256" key="1">
    <source>
        <dbReference type="ARBA" id="ARBA00022801"/>
    </source>
</evidence>
<dbReference type="EMBL" id="CP001013">
    <property type="protein sequence ID" value="ACB36531.1"/>
    <property type="molecule type" value="Genomic_DNA"/>
</dbReference>
<gene>
    <name evidence="3" type="ordered locus">Lcho_4280</name>
</gene>
<accession>B1XZG8</accession>
<keyword evidence="1 3" id="KW-0378">Hydrolase</keyword>
<proteinExistence type="predicted"/>
<dbReference type="HOGENOM" id="CLU_420258_0_0_4"/>